<reference evidence="1 2" key="1">
    <citation type="submission" date="2017-05" db="EMBL/GenBank/DDBJ databases">
        <authorList>
            <person name="Varghese N."/>
            <person name="Submissions S."/>
        </authorList>
    </citation>
    <scope>NUCLEOTIDE SEQUENCE [LARGE SCALE GENOMIC DNA]</scope>
    <source>
        <strain evidence="1 2">DSM 27040</strain>
    </source>
</reference>
<evidence type="ECO:0000313" key="2">
    <source>
        <dbReference type="Proteomes" id="UP000319040"/>
    </source>
</evidence>
<dbReference type="AlphaFoldDB" id="A0A521BQZ0"/>
<dbReference type="EMBL" id="FXTB01000002">
    <property type="protein sequence ID" value="SMO49533.1"/>
    <property type="molecule type" value="Genomic_DNA"/>
</dbReference>
<organism evidence="1 2">
    <name type="scientific">Saccharicrinis carchari</name>
    <dbReference type="NCBI Taxonomy" id="1168039"/>
    <lineage>
        <taxon>Bacteria</taxon>
        <taxon>Pseudomonadati</taxon>
        <taxon>Bacteroidota</taxon>
        <taxon>Bacteroidia</taxon>
        <taxon>Marinilabiliales</taxon>
        <taxon>Marinilabiliaceae</taxon>
        <taxon>Saccharicrinis</taxon>
    </lineage>
</organism>
<keyword evidence="2" id="KW-1185">Reference proteome</keyword>
<accession>A0A521BQZ0</accession>
<evidence type="ECO:0000313" key="1">
    <source>
        <dbReference type="EMBL" id="SMO49533.1"/>
    </source>
</evidence>
<name>A0A521BQZ0_SACCC</name>
<proteinExistence type="predicted"/>
<dbReference type="Proteomes" id="UP000319040">
    <property type="component" value="Unassembled WGS sequence"/>
</dbReference>
<gene>
    <name evidence="1" type="ORF">SAMN06265379_1024</name>
</gene>
<protein>
    <submittedName>
        <fullName evidence="1">Uncharacterized protein</fullName>
    </submittedName>
</protein>
<sequence>MSKILNSLLYKYGSISLLKIGGTLERGFLLFYGRLLLQLTQLLTTNS</sequence>